<comment type="caution">
    <text evidence="1">The sequence shown here is derived from an EMBL/GenBank/DDBJ whole genome shotgun (WGS) entry which is preliminary data.</text>
</comment>
<sequence length="160" mass="18057">MAGGKRFAVLLCAEESEYITKKYGGYFVVFARMLVEEAQTWDAYRAVANEFLDNGETGNYNGFVITGSCIDADGNGVSICKLLNLLKKLDSLKKRVLSEFALVTRYWAVRLVEKRAGFSWAGTLESEQSIYRPHLRNYSHPSKFLLYFPSSNATAMRQVV</sequence>
<keyword evidence="2" id="KW-1185">Reference proteome</keyword>
<dbReference type="Proteomes" id="UP001279734">
    <property type="component" value="Unassembled WGS sequence"/>
</dbReference>
<dbReference type="PANTHER" id="PTHR42695:SF13">
    <property type="entry name" value="GLUTAMINE AMIDOTRANSFERASE CLASS-I FAMILY PROTEIN, EXPRESSED"/>
    <property type="match status" value="1"/>
</dbReference>
<proteinExistence type="predicted"/>
<organism evidence="1 2">
    <name type="scientific">Nepenthes gracilis</name>
    <name type="common">Slender pitcher plant</name>
    <dbReference type="NCBI Taxonomy" id="150966"/>
    <lineage>
        <taxon>Eukaryota</taxon>
        <taxon>Viridiplantae</taxon>
        <taxon>Streptophyta</taxon>
        <taxon>Embryophyta</taxon>
        <taxon>Tracheophyta</taxon>
        <taxon>Spermatophyta</taxon>
        <taxon>Magnoliopsida</taxon>
        <taxon>eudicotyledons</taxon>
        <taxon>Gunneridae</taxon>
        <taxon>Pentapetalae</taxon>
        <taxon>Caryophyllales</taxon>
        <taxon>Nepenthaceae</taxon>
        <taxon>Nepenthes</taxon>
    </lineage>
</organism>
<evidence type="ECO:0000313" key="2">
    <source>
        <dbReference type="Proteomes" id="UP001279734"/>
    </source>
</evidence>
<reference evidence="1" key="1">
    <citation type="submission" date="2023-05" db="EMBL/GenBank/DDBJ databases">
        <title>Nepenthes gracilis genome sequencing.</title>
        <authorList>
            <person name="Fukushima K."/>
        </authorList>
    </citation>
    <scope>NUCLEOTIDE SEQUENCE</scope>
    <source>
        <strain evidence="1">SING2019-196</strain>
    </source>
</reference>
<dbReference type="AlphaFoldDB" id="A0AAD3SRX3"/>
<dbReference type="InterPro" id="IPR044992">
    <property type="entry name" value="ChyE-like"/>
</dbReference>
<dbReference type="EMBL" id="BSYO01000016">
    <property type="protein sequence ID" value="GMH16403.1"/>
    <property type="molecule type" value="Genomic_DNA"/>
</dbReference>
<accession>A0AAD3SRX3</accession>
<dbReference type="PANTHER" id="PTHR42695">
    <property type="entry name" value="GLUTAMINE AMIDOTRANSFERASE YLR126C-RELATED"/>
    <property type="match status" value="1"/>
</dbReference>
<evidence type="ECO:0000313" key="1">
    <source>
        <dbReference type="EMBL" id="GMH16403.1"/>
    </source>
</evidence>
<name>A0AAD3SRX3_NEPGR</name>
<protein>
    <submittedName>
        <fullName evidence="1">Uncharacterized protein</fullName>
    </submittedName>
</protein>
<gene>
    <name evidence="1" type="ORF">Nepgr_018244</name>
</gene>
<dbReference type="GO" id="GO:0005829">
    <property type="term" value="C:cytosol"/>
    <property type="evidence" value="ECO:0007669"/>
    <property type="project" value="TreeGrafter"/>
</dbReference>